<keyword evidence="11 16" id="KW-0274">FAD</keyword>
<evidence type="ECO:0000256" key="16">
    <source>
        <dbReference type="PIRSR" id="PIRSR625650-3"/>
    </source>
</evidence>
<feature type="binding site" evidence="15">
    <location>
        <position position="447"/>
    </location>
    <ligand>
        <name>substrate</name>
    </ligand>
</feature>
<reference evidence="22" key="1">
    <citation type="submission" date="2012-12" db="EMBL/GenBank/DDBJ databases">
        <authorList>
            <person name="Hellsten U."/>
            <person name="Grimwood J."/>
            <person name="Chapman J.A."/>
            <person name="Shapiro H."/>
            <person name="Aerts A."/>
            <person name="Otillar R.P."/>
            <person name="Terry A.Y."/>
            <person name="Boore J.L."/>
            <person name="Simakov O."/>
            <person name="Marletaz F."/>
            <person name="Cho S.-J."/>
            <person name="Edsinger-Gonzales E."/>
            <person name="Havlak P."/>
            <person name="Kuo D.-H."/>
            <person name="Larsson T."/>
            <person name="Lv J."/>
            <person name="Arendt D."/>
            <person name="Savage R."/>
            <person name="Osoegawa K."/>
            <person name="de Jong P."/>
            <person name="Lindberg D.R."/>
            <person name="Seaver E.C."/>
            <person name="Weisblat D.A."/>
            <person name="Putnam N.H."/>
            <person name="Grigoriev I.V."/>
            <person name="Rokhsar D.S."/>
        </authorList>
    </citation>
    <scope>NUCLEOTIDE SEQUENCE</scope>
</reference>
<evidence type="ECO:0000256" key="6">
    <source>
        <dbReference type="ARBA" id="ARBA00011738"/>
    </source>
</evidence>
<evidence type="ECO:0000313" key="20">
    <source>
        <dbReference type="EMBL" id="ESN91791.1"/>
    </source>
</evidence>
<feature type="active site" description="Proton donor/acceptor" evidence="14">
    <location>
        <position position="510"/>
    </location>
</feature>
<evidence type="ECO:0000256" key="18">
    <source>
        <dbReference type="RuleBase" id="RU363113"/>
    </source>
</evidence>
<dbReference type="OMA" id="GTISHQH"/>
<dbReference type="Gene3D" id="3.30.160.650">
    <property type="match status" value="1"/>
</dbReference>
<dbReference type="UniPathway" id="UPA00781"/>
<evidence type="ECO:0000256" key="5">
    <source>
        <dbReference type="ARBA" id="ARBA00008000"/>
    </source>
</evidence>
<keyword evidence="12 18" id="KW-0443">Lipid metabolism</keyword>
<dbReference type="Gene3D" id="1.10.45.10">
    <property type="entry name" value="Vanillyl-alcohol Oxidase, Chain A, domain 4"/>
    <property type="match status" value="1"/>
</dbReference>
<feature type="site" description="Important for enzyme activity" evidence="17">
    <location>
        <position position="351"/>
    </location>
</feature>
<dbReference type="Gene3D" id="3.30.70.3450">
    <property type="match status" value="1"/>
</dbReference>
<dbReference type="PANTHER" id="PTHR46568:SF1">
    <property type="entry name" value="ALKYLDIHYDROXYACETONEPHOSPHATE SYNTHASE, PEROXISOMAL"/>
    <property type="match status" value="1"/>
</dbReference>
<dbReference type="CTD" id="20210030"/>
<dbReference type="OrthoDB" id="7786253at2759"/>
<evidence type="ECO:0000256" key="17">
    <source>
        <dbReference type="PIRSR" id="PIRSR625650-4"/>
    </source>
</evidence>
<comment type="cofactor">
    <cofactor evidence="1 16 18">
        <name>FAD</name>
        <dbReference type="ChEBI" id="CHEBI:57692"/>
    </cofactor>
</comment>
<feature type="domain" description="FAD-binding PCMH-type" evidence="19">
    <location>
        <begin position="134"/>
        <end position="316"/>
    </location>
</feature>
<dbReference type="InterPro" id="IPR036318">
    <property type="entry name" value="FAD-bd_PCMH-like_sf"/>
</dbReference>
<feature type="binding site" evidence="16">
    <location>
        <begin position="300"/>
        <end position="306"/>
    </location>
    <ligand>
        <name>FAD</name>
        <dbReference type="ChEBI" id="CHEBI:57692"/>
    </ligand>
</feature>
<reference evidence="21" key="3">
    <citation type="submission" date="2015-06" db="UniProtKB">
        <authorList>
            <consortium name="EnsemblMetazoa"/>
        </authorList>
    </citation>
    <scope>IDENTIFICATION</scope>
</reference>
<name>T1FMI1_HELRO</name>
<dbReference type="InParanoid" id="T1FMI1"/>
<evidence type="ECO:0000313" key="22">
    <source>
        <dbReference type="Proteomes" id="UP000015101"/>
    </source>
</evidence>
<dbReference type="InterPro" id="IPR016167">
    <property type="entry name" value="FAD-bd_PCMH_sub1"/>
</dbReference>
<dbReference type="GO" id="GO:0005777">
    <property type="term" value="C:peroxisome"/>
    <property type="evidence" value="ECO:0000318"/>
    <property type="project" value="GO_Central"/>
</dbReference>
<dbReference type="InterPro" id="IPR006094">
    <property type="entry name" value="Oxid_FAD_bind_N"/>
</dbReference>
<dbReference type="GO" id="GO:0071949">
    <property type="term" value="F:FAD binding"/>
    <property type="evidence" value="ECO:0007669"/>
    <property type="project" value="InterPro"/>
</dbReference>
<dbReference type="InterPro" id="IPR004113">
    <property type="entry name" value="FAD-bd_oxidored_4_C"/>
</dbReference>
<keyword evidence="22" id="KW-1185">Reference proteome</keyword>
<evidence type="ECO:0000256" key="1">
    <source>
        <dbReference type="ARBA" id="ARBA00001974"/>
    </source>
</evidence>
<comment type="pathway">
    <text evidence="4">Lipid metabolism.</text>
</comment>
<dbReference type="Pfam" id="PF01565">
    <property type="entry name" value="FAD_binding_4"/>
    <property type="match status" value="1"/>
</dbReference>
<comment type="subunit">
    <text evidence="6 18">Homodimer.</text>
</comment>
<evidence type="ECO:0000256" key="7">
    <source>
        <dbReference type="ARBA" id="ARBA00012385"/>
    </source>
</evidence>
<dbReference type="Gene3D" id="3.30.465.10">
    <property type="match status" value="1"/>
</dbReference>
<dbReference type="InterPro" id="IPR016164">
    <property type="entry name" value="FAD-linked_Oxase-like_C"/>
</dbReference>
<keyword evidence="13 18" id="KW-0576">Peroxisome</keyword>
<organism evidence="21 22">
    <name type="scientific">Helobdella robusta</name>
    <name type="common">Californian leech</name>
    <dbReference type="NCBI Taxonomy" id="6412"/>
    <lineage>
        <taxon>Eukaryota</taxon>
        <taxon>Metazoa</taxon>
        <taxon>Spiralia</taxon>
        <taxon>Lophotrochozoa</taxon>
        <taxon>Annelida</taxon>
        <taxon>Clitellata</taxon>
        <taxon>Hirudinea</taxon>
        <taxon>Rhynchobdellida</taxon>
        <taxon>Glossiphoniidae</taxon>
        <taxon>Helobdella</taxon>
    </lineage>
</organism>
<comment type="subcellular location">
    <subcellularLocation>
        <location evidence="2 18">Peroxisome</location>
    </subcellularLocation>
</comment>
<dbReference type="SUPFAM" id="SSF55103">
    <property type="entry name" value="FAD-linked oxidases, C-terminal domain"/>
    <property type="match status" value="1"/>
</dbReference>
<dbReference type="GO" id="GO:0008610">
    <property type="term" value="P:lipid biosynthetic process"/>
    <property type="evidence" value="ECO:0000318"/>
    <property type="project" value="GO_Central"/>
</dbReference>
<evidence type="ECO:0000256" key="9">
    <source>
        <dbReference type="ARBA" id="ARBA00022630"/>
    </source>
</evidence>
<gene>
    <name evidence="21" type="primary">20210030</name>
    <name evidence="20" type="ORF">HELRODRAFT_185203</name>
</gene>
<dbReference type="InterPro" id="IPR016166">
    <property type="entry name" value="FAD-bd_PCMH"/>
</dbReference>
<evidence type="ECO:0000256" key="13">
    <source>
        <dbReference type="ARBA" id="ARBA00023140"/>
    </source>
</evidence>
<evidence type="ECO:0000256" key="2">
    <source>
        <dbReference type="ARBA" id="ARBA00004275"/>
    </source>
</evidence>
<keyword evidence="8 18" id="KW-0444">Lipid biosynthesis</keyword>
<feature type="binding site" evidence="16">
    <location>
        <begin position="235"/>
        <end position="241"/>
    </location>
    <ligand>
        <name>FAD</name>
        <dbReference type="ChEBI" id="CHEBI:57692"/>
    </ligand>
</feature>
<reference evidence="20 22" key="2">
    <citation type="journal article" date="2013" name="Nature">
        <title>Insights into bilaterian evolution from three spiralian genomes.</title>
        <authorList>
            <person name="Simakov O."/>
            <person name="Marletaz F."/>
            <person name="Cho S.J."/>
            <person name="Edsinger-Gonzales E."/>
            <person name="Havlak P."/>
            <person name="Hellsten U."/>
            <person name="Kuo D.H."/>
            <person name="Larsson T."/>
            <person name="Lv J."/>
            <person name="Arendt D."/>
            <person name="Savage R."/>
            <person name="Osoegawa K."/>
            <person name="de Jong P."/>
            <person name="Grimwood J."/>
            <person name="Chapman J.A."/>
            <person name="Shapiro H."/>
            <person name="Aerts A."/>
            <person name="Otillar R.P."/>
            <person name="Terry A.Y."/>
            <person name="Boore J.L."/>
            <person name="Grigoriev I.V."/>
            <person name="Lindberg D.R."/>
            <person name="Seaver E.C."/>
            <person name="Weisblat D.A."/>
            <person name="Putnam N.H."/>
            <person name="Rokhsar D.S."/>
        </authorList>
    </citation>
    <scope>NUCLEOTIDE SEQUENCE</scope>
</reference>
<dbReference type="InterPro" id="IPR016171">
    <property type="entry name" value="Vanillyl_alc_oxidase_C-sub2"/>
</dbReference>
<comment type="pathway">
    <text evidence="3 18">Glycerolipid metabolism; ether lipid biosynthesis.</text>
</comment>
<comment type="catalytic activity">
    <reaction evidence="18">
        <text>a long chain fatty alcohol + a 1-acylglycerone 3-phosphate = a 1-O-alkylglycerone 3-phosphate + a long-chain fatty acid + H(+)</text>
        <dbReference type="Rhea" id="RHEA:36171"/>
        <dbReference type="ChEBI" id="CHEBI:15378"/>
        <dbReference type="ChEBI" id="CHEBI:17135"/>
        <dbReference type="ChEBI" id="CHEBI:57534"/>
        <dbReference type="ChEBI" id="CHEBI:57560"/>
        <dbReference type="ChEBI" id="CHEBI:73315"/>
        <dbReference type="EC" id="2.5.1.26"/>
    </reaction>
</comment>
<dbReference type="AlphaFoldDB" id="T1FMI1"/>
<comment type="function">
    <text evidence="18">Catalyzes the exchange of an acyl for a long-chain alkyl group and the formation of the ether bond in the biosynthesis of ether phospholipids.</text>
</comment>
<proteinExistence type="inferred from homology"/>
<evidence type="ECO:0000259" key="19">
    <source>
        <dbReference type="PROSITE" id="PS51387"/>
    </source>
</evidence>
<dbReference type="InterPro" id="IPR025650">
    <property type="entry name" value="Alkyl-DHAP_Synthase"/>
</dbReference>
<dbReference type="GO" id="GO:0008611">
    <property type="term" value="P:ether lipid biosynthetic process"/>
    <property type="evidence" value="ECO:0007669"/>
    <property type="project" value="UniProtKB-UniPathway"/>
</dbReference>
<evidence type="ECO:0000256" key="15">
    <source>
        <dbReference type="PIRSR" id="PIRSR625650-2"/>
    </source>
</evidence>
<dbReference type="InterPro" id="IPR016169">
    <property type="entry name" value="FAD-bd_PCMH_sub2"/>
</dbReference>
<evidence type="ECO:0000256" key="4">
    <source>
        <dbReference type="ARBA" id="ARBA00005189"/>
    </source>
</evidence>
<dbReference type="Pfam" id="PF02913">
    <property type="entry name" value="FAD-oxidase_C"/>
    <property type="match status" value="1"/>
</dbReference>
<dbReference type="PANTHER" id="PTHR46568">
    <property type="entry name" value="ALKYLDIHYDROXYACETONEPHOSPHATE SYNTHASE, PEROXISOMAL"/>
    <property type="match status" value="1"/>
</dbReference>
<evidence type="ECO:0000256" key="10">
    <source>
        <dbReference type="ARBA" id="ARBA00022679"/>
    </source>
</evidence>
<dbReference type="Gene3D" id="3.30.43.10">
    <property type="entry name" value="Uridine Diphospho-n-acetylenolpyruvylglucosamine Reductase, domain 2"/>
    <property type="match status" value="1"/>
</dbReference>
<dbReference type="HOGENOM" id="CLU_017779_2_2_1"/>
<dbReference type="Gene3D" id="3.30.300.330">
    <property type="match status" value="1"/>
</dbReference>
<dbReference type="GO" id="GO:0008609">
    <property type="term" value="F:alkylglycerone-phosphate synthase activity"/>
    <property type="evidence" value="ECO:0000318"/>
    <property type="project" value="GO_Central"/>
</dbReference>
<evidence type="ECO:0000256" key="11">
    <source>
        <dbReference type="ARBA" id="ARBA00022827"/>
    </source>
</evidence>
<evidence type="ECO:0000256" key="14">
    <source>
        <dbReference type="PIRSR" id="PIRSR625650-1"/>
    </source>
</evidence>
<dbReference type="EC" id="2.5.1.26" evidence="7 18"/>
<evidence type="ECO:0000256" key="12">
    <source>
        <dbReference type="ARBA" id="ARBA00023098"/>
    </source>
</evidence>
<keyword evidence="10 18" id="KW-0808">Transferase</keyword>
<dbReference type="EnsemblMetazoa" id="HelroT185203">
    <property type="protein sequence ID" value="HelroP185203"/>
    <property type="gene ID" value="HelroG185203"/>
</dbReference>
<dbReference type="STRING" id="6412.T1FMI1"/>
<dbReference type="FunCoup" id="T1FMI1">
    <property type="interactions" value="946"/>
</dbReference>
<dbReference type="eggNOG" id="KOG1233">
    <property type="taxonomic scope" value="Eukaryota"/>
</dbReference>
<keyword evidence="9 18" id="KW-0285">Flavoprotein</keyword>
<feature type="binding site" evidence="16">
    <location>
        <begin position="248"/>
        <end position="251"/>
    </location>
    <ligand>
        <name>FAD</name>
        <dbReference type="ChEBI" id="CHEBI:57692"/>
    </ligand>
</feature>
<dbReference type="GeneID" id="20210030"/>
<sequence>MSKSKLPVEQQPNTIPKRRQELLKWNGWGYKDSKFFINKDGQVEFSGERYKLSGHVMPHLREWMTKTVGIDINHKSPAQVEMTVANIPAPNINEDFMKSIKMSNICYSDDPNDRLFRAHGHTLHELFLLREGKFKRIPDLVVWPNGHTDVEKIVELAKVHNVVIIPFGGGTSVTNALECPEHEVRMIVSLDTSQMSRILWIDEKNMVACCESGIVGQDLDKRLAARGLCTGHEPDSIEFSTLGGWVATRASGMKKNIYGNIEDLVVHFKTVTAKGTLEKSCMVPRMSSGPDLHHFILGSEGTLGVVTEVTIKIRHIPEIRKYGSIVYPDFASGVACLQEIARLRVAPASIRLMDNEQFQFGHALKPEVKSFLASLVEGLKKVYITKIKGFDLQQIAVATLLFEGSKDEVLSREKKVYEIASKYGGIPGGEENGQRGYMLTYVIAYLRDIGFDYCTVAESFETSVPWDRVLDLCRNTKDRIKRECTKHGIQFPPYATCRVTQTYDAGACVYFYFGFNYRGISNPVHVYEEIEKSAREEILANGGSISHHHGVGKIRQEFLERTISSPGLGTLRAVKQFLDPNNIFGNGNLMIPPASKL</sequence>
<dbReference type="FunFam" id="3.30.300.330:FF:000001">
    <property type="entry name" value="Alkylglycerone-phosphate synthase"/>
    <property type="match status" value="1"/>
</dbReference>
<evidence type="ECO:0000313" key="21">
    <source>
        <dbReference type="EnsemblMetazoa" id="HelroP185203"/>
    </source>
</evidence>
<dbReference type="FunFam" id="3.30.43.10:FF:000003">
    <property type="entry name" value="Alkylglycerone-phosphate synthase"/>
    <property type="match status" value="1"/>
</dbReference>
<dbReference type="PROSITE" id="PS51387">
    <property type="entry name" value="FAD_PCMH"/>
    <property type="match status" value="1"/>
</dbReference>
<evidence type="ECO:0000256" key="8">
    <source>
        <dbReference type="ARBA" id="ARBA00022516"/>
    </source>
</evidence>
<dbReference type="EMBL" id="AMQM01002190">
    <property type="status" value="NOT_ANNOTATED_CDS"/>
    <property type="molecule type" value="Genomic_DNA"/>
</dbReference>
<comment type="similarity">
    <text evidence="5 18">Belongs to the FAD-binding oxidoreductase/transferase type 4 family.</text>
</comment>
<dbReference type="SUPFAM" id="SSF56176">
    <property type="entry name" value="FAD-binding/transporter-associated domain-like"/>
    <property type="match status" value="1"/>
</dbReference>
<feature type="binding site" evidence="16">
    <location>
        <begin position="166"/>
        <end position="172"/>
    </location>
    <ligand>
        <name>FAD</name>
        <dbReference type="ChEBI" id="CHEBI:57692"/>
    </ligand>
</feature>
<dbReference type="Proteomes" id="UP000015101">
    <property type="component" value="Unassembled WGS sequence"/>
</dbReference>
<evidence type="ECO:0000256" key="3">
    <source>
        <dbReference type="ARBA" id="ARBA00004670"/>
    </source>
</evidence>
<dbReference type="KEGG" id="hro:HELRODRAFT_185203"/>
<protein>
    <recommendedName>
        <fullName evidence="7 18">Alkylglycerone-phosphate synthase</fullName>
        <shortName evidence="18">Alkyl-DHAP synthase</shortName>
        <ecNumber evidence="7 18">2.5.1.26</ecNumber>
    </recommendedName>
</protein>
<accession>T1FMI1</accession>
<dbReference type="RefSeq" id="XP_009030592.1">
    <property type="nucleotide sequence ID" value="XM_009032344.1"/>
</dbReference>
<dbReference type="EMBL" id="KB097700">
    <property type="protein sequence ID" value="ESN91791.1"/>
    <property type="molecule type" value="Genomic_DNA"/>
</dbReference>